<evidence type="ECO:0000259" key="6">
    <source>
        <dbReference type="SMART" id="SM00836"/>
    </source>
</evidence>
<dbReference type="GO" id="GO:0006420">
    <property type="term" value="P:arginyl-tRNA aminoacylation"/>
    <property type="evidence" value="ECO:0007669"/>
    <property type="project" value="InterPro"/>
</dbReference>
<dbReference type="InterPro" id="IPR009080">
    <property type="entry name" value="tRNAsynth_Ia_anticodon-bd"/>
</dbReference>
<dbReference type="InterPro" id="IPR008909">
    <property type="entry name" value="DALR_anticod-bd"/>
</dbReference>
<dbReference type="InterPro" id="IPR005148">
    <property type="entry name" value="Arg-tRNA-synth_N"/>
</dbReference>
<dbReference type="SUPFAM" id="SSF55190">
    <property type="entry name" value="Arginyl-tRNA synthetase (ArgRS), N-terminal 'additional' domain"/>
    <property type="match status" value="1"/>
</dbReference>
<dbReference type="STRING" id="1121919.SAMN02745975_02691"/>
<dbReference type="SMART" id="SM01016">
    <property type="entry name" value="Arg_tRNA_synt_N"/>
    <property type="match status" value="1"/>
</dbReference>
<protein>
    <recommendedName>
        <fullName evidence="1">arginine--tRNA ligase</fullName>
        <ecNumber evidence="1">6.1.1.19</ecNumber>
    </recommendedName>
</protein>
<dbReference type="SUPFAM" id="SSF47323">
    <property type="entry name" value="Anticodon-binding domain of a subclass of class I aminoacyl-tRNA synthetases"/>
    <property type="match status" value="1"/>
</dbReference>
<dbReference type="SMART" id="SM00836">
    <property type="entry name" value="DALR_1"/>
    <property type="match status" value="1"/>
</dbReference>
<evidence type="ECO:0000313" key="9">
    <source>
        <dbReference type="Proteomes" id="UP000184536"/>
    </source>
</evidence>
<dbReference type="EMBL" id="FQZV01000037">
    <property type="protein sequence ID" value="SHJ71316.1"/>
    <property type="molecule type" value="Genomic_DNA"/>
</dbReference>
<feature type="domain" description="Arginyl tRNA synthetase N-terminal" evidence="7">
    <location>
        <begin position="3"/>
        <end position="83"/>
    </location>
</feature>
<dbReference type="InterPro" id="IPR036695">
    <property type="entry name" value="Arg-tRNA-synth_N_sf"/>
</dbReference>
<comment type="catalytic activity">
    <reaction evidence="5">
        <text>tRNA(Arg) + L-arginine + ATP = L-arginyl-tRNA(Arg) + AMP + diphosphate</text>
        <dbReference type="Rhea" id="RHEA:20301"/>
        <dbReference type="Rhea" id="RHEA-COMP:9658"/>
        <dbReference type="Rhea" id="RHEA-COMP:9673"/>
        <dbReference type="ChEBI" id="CHEBI:30616"/>
        <dbReference type="ChEBI" id="CHEBI:32682"/>
        <dbReference type="ChEBI" id="CHEBI:33019"/>
        <dbReference type="ChEBI" id="CHEBI:78442"/>
        <dbReference type="ChEBI" id="CHEBI:78513"/>
        <dbReference type="ChEBI" id="CHEBI:456215"/>
        <dbReference type="EC" id="6.1.1.19"/>
    </reaction>
</comment>
<proteinExistence type="predicted"/>
<keyword evidence="2" id="KW-0436">Ligase</keyword>
<keyword evidence="4" id="KW-0067">ATP-binding</keyword>
<evidence type="ECO:0000256" key="2">
    <source>
        <dbReference type="ARBA" id="ARBA00022598"/>
    </source>
</evidence>
<evidence type="ECO:0000256" key="1">
    <source>
        <dbReference type="ARBA" id="ARBA00012837"/>
    </source>
</evidence>
<keyword evidence="9" id="KW-1185">Reference proteome</keyword>
<keyword evidence="3" id="KW-0547">Nucleotide-binding</keyword>
<evidence type="ECO:0000256" key="4">
    <source>
        <dbReference type="ARBA" id="ARBA00022840"/>
    </source>
</evidence>
<gene>
    <name evidence="8" type="ORF">SAMN02745975_02691</name>
</gene>
<dbReference type="PANTHER" id="PTHR11956:SF5">
    <property type="entry name" value="ARGININE--TRNA LIGASE, CYTOPLASMIC"/>
    <property type="match status" value="1"/>
</dbReference>
<evidence type="ECO:0000259" key="7">
    <source>
        <dbReference type="SMART" id="SM01016"/>
    </source>
</evidence>
<dbReference type="Pfam" id="PF03485">
    <property type="entry name" value="Arg_tRNA_synt_N"/>
    <property type="match status" value="1"/>
</dbReference>
<dbReference type="GO" id="GO:0005737">
    <property type="term" value="C:cytoplasm"/>
    <property type="evidence" value="ECO:0007669"/>
    <property type="project" value="InterPro"/>
</dbReference>
<evidence type="ECO:0000313" key="8">
    <source>
        <dbReference type="EMBL" id="SHJ71316.1"/>
    </source>
</evidence>
<dbReference type="Pfam" id="PF05746">
    <property type="entry name" value="DALR_1"/>
    <property type="match status" value="1"/>
</dbReference>
<evidence type="ECO:0000256" key="3">
    <source>
        <dbReference type="ARBA" id="ARBA00022741"/>
    </source>
</evidence>
<sequence length="252" mass="29325">MKEEIRRQILQALPEIEKMDEIEVVEQRNKEYGDFSSNVALKMAKKLGKTPMELAKCLAESIKTEGTFAEVEAVPPGFINFYIGEEWLYKAFEAWHFESLPLEVRKDIRCIVKAEEAGGCIQGILRAEEIKRLQYVHSRSKSIIRILKAEGICYDDLKTGFDYHRTDVEKEILRQLMDYHRMIQMTFEKRDCKILLEYMLTLGAGFYRYHEGILFRSLKSPLLYGTLRVMDGIRLVMKDLLDILGLDAPEKS</sequence>
<dbReference type="GO" id="GO:0004814">
    <property type="term" value="F:arginine-tRNA ligase activity"/>
    <property type="evidence" value="ECO:0007669"/>
    <property type="project" value="UniProtKB-EC"/>
</dbReference>
<dbReference type="Gene3D" id="1.10.730.10">
    <property type="entry name" value="Isoleucyl-tRNA Synthetase, Domain 1"/>
    <property type="match status" value="1"/>
</dbReference>
<feature type="domain" description="DALR anticodon binding" evidence="6">
    <location>
        <begin position="133"/>
        <end position="252"/>
    </location>
</feature>
<organism evidence="8 9">
    <name type="scientific">Geosporobacter subterraneus DSM 17957</name>
    <dbReference type="NCBI Taxonomy" id="1121919"/>
    <lineage>
        <taxon>Bacteria</taxon>
        <taxon>Bacillati</taxon>
        <taxon>Bacillota</taxon>
        <taxon>Clostridia</taxon>
        <taxon>Peptostreptococcales</taxon>
        <taxon>Thermotaleaceae</taxon>
        <taxon>Geosporobacter</taxon>
    </lineage>
</organism>
<dbReference type="GO" id="GO:0005524">
    <property type="term" value="F:ATP binding"/>
    <property type="evidence" value="ECO:0007669"/>
    <property type="project" value="UniProtKB-KW"/>
</dbReference>
<dbReference type="AlphaFoldDB" id="A0A1M6LJC2"/>
<dbReference type="InterPro" id="IPR001278">
    <property type="entry name" value="Arg-tRNA-ligase"/>
</dbReference>
<dbReference type="RefSeq" id="WP_190014506.1">
    <property type="nucleotide sequence ID" value="NZ_FQZV01000037.1"/>
</dbReference>
<dbReference type="EC" id="6.1.1.19" evidence="1"/>
<dbReference type="Proteomes" id="UP000184536">
    <property type="component" value="Unassembled WGS sequence"/>
</dbReference>
<name>A0A1M6LJC2_9FIRM</name>
<dbReference type="Gene3D" id="3.30.1360.70">
    <property type="entry name" value="Arginyl tRNA synthetase N-terminal domain"/>
    <property type="match status" value="1"/>
</dbReference>
<reference evidence="9" key="1">
    <citation type="submission" date="2016-11" db="EMBL/GenBank/DDBJ databases">
        <authorList>
            <person name="Varghese N."/>
            <person name="Submissions S."/>
        </authorList>
    </citation>
    <scope>NUCLEOTIDE SEQUENCE [LARGE SCALE GENOMIC DNA]</scope>
    <source>
        <strain evidence="9">DSM 17957</strain>
    </source>
</reference>
<dbReference type="PANTHER" id="PTHR11956">
    <property type="entry name" value="ARGINYL-TRNA SYNTHETASE"/>
    <property type="match status" value="1"/>
</dbReference>
<accession>A0A1M6LJC2</accession>
<evidence type="ECO:0000256" key="5">
    <source>
        <dbReference type="ARBA" id="ARBA00049339"/>
    </source>
</evidence>